<dbReference type="SMART" id="SM00854">
    <property type="entry name" value="PGA_cap"/>
    <property type="match status" value="1"/>
</dbReference>
<name>A0A0C1UTP3_9BACT</name>
<dbReference type="Proteomes" id="UP000031594">
    <property type="component" value="Unassembled WGS sequence"/>
</dbReference>
<reference evidence="4" key="2">
    <citation type="journal article" date="2019" name="BMC Genomics">
        <title>Complete genome sequence analysis of the thermoacidophilic verrucomicrobial methanotroph 'Candidatus Methylacidiphilum kamchatkense' strain Kam1 and comparison with its closest relatives.</title>
        <authorList>
            <person name="Kruse T."/>
            <person name="Ratnadevi C.M."/>
            <person name="Erikstad H.A."/>
            <person name="Birkeland N.K."/>
        </authorList>
    </citation>
    <scope>NUCLEOTIDE SEQUENCE</scope>
    <source>
        <strain evidence="4">Kam1</strain>
    </source>
</reference>
<dbReference type="EMBL" id="CP037899">
    <property type="protein sequence ID" value="QDQ42932.1"/>
    <property type="molecule type" value="Genomic_DNA"/>
</dbReference>
<evidence type="ECO:0000256" key="1">
    <source>
        <dbReference type="ARBA" id="ARBA00005662"/>
    </source>
</evidence>
<sequence length="324" mass="37114">MRIILVGDVMLGRLVDELLEVVDSSYPWGDLLPLFRCADWKGCNLECVFTDQTEFYELPPKVFRFKSAVKNIEVLKDAGIRVVSLANNHVLDFGKKALCEMLDHLDAAGILHSGAGVNLEESRLPAIDQIQRLRIGFLAFTDNEPSWEASEEAGIHYVPVQLDDPRAQTLFELVKETKTKVDFLIVSAHWGSNWGFEVPTEHVDFAHKLIEQGADVVFGHSPHVFRAIEIFHHSLILYSCGDFIDDYMVDPYFRNDWSFVFLLILEGKKLVSLRLFPVVIANFRVQRARGREAEEIIERMIALCRPFGTKIHWEKEMSYCCLQL</sequence>
<dbReference type="Proteomes" id="UP000315925">
    <property type="component" value="Chromosome"/>
</dbReference>
<dbReference type="KEGG" id="mkc:kam1_1717"/>
<evidence type="ECO:0000313" key="6">
    <source>
        <dbReference type="Proteomes" id="UP000315925"/>
    </source>
</evidence>
<gene>
    <name evidence="3" type="ORF">A946_03795</name>
    <name evidence="4" type="ORF">kam1_1717</name>
</gene>
<reference evidence="3 5" key="1">
    <citation type="submission" date="2014-08" db="EMBL/GenBank/DDBJ databases">
        <title>Methylacidiphilum kamchatkense strain Kam1 draft genome sequence.</title>
        <authorList>
            <person name="Birkeland N.-K."/>
            <person name="Erikstad H.A."/>
        </authorList>
    </citation>
    <scope>NUCLEOTIDE SEQUENCE [LARGE SCALE GENOMIC DNA]</scope>
    <source>
        <strain evidence="3 5">Kam1</strain>
    </source>
</reference>
<feature type="domain" description="Capsule synthesis protein CapA" evidence="2">
    <location>
        <begin position="2"/>
        <end position="247"/>
    </location>
</feature>
<dbReference type="SUPFAM" id="SSF56300">
    <property type="entry name" value="Metallo-dependent phosphatases"/>
    <property type="match status" value="1"/>
</dbReference>
<dbReference type="InterPro" id="IPR052169">
    <property type="entry name" value="CW_Biosynth-Accessory"/>
</dbReference>
<proteinExistence type="inferred from homology"/>
<dbReference type="CDD" id="cd07381">
    <property type="entry name" value="MPP_CapA"/>
    <property type="match status" value="1"/>
</dbReference>
<dbReference type="Gene3D" id="3.60.21.10">
    <property type="match status" value="1"/>
</dbReference>
<comment type="similarity">
    <text evidence="1">Belongs to the CapA family.</text>
</comment>
<evidence type="ECO:0000313" key="3">
    <source>
        <dbReference type="EMBL" id="KIE59143.1"/>
    </source>
</evidence>
<keyword evidence="5" id="KW-1185">Reference proteome</keyword>
<dbReference type="InterPro" id="IPR019079">
    <property type="entry name" value="Capsule_synth_CapA"/>
</dbReference>
<dbReference type="PANTHER" id="PTHR33393:SF11">
    <property type="entry name" value="POLYGLUTAMINE SYNTHESIS ACCESSORY PROTEIN RV0574C-RELATED"/>
    <property type="match status" value="1"/>
</dbReference>
<evidence type="ECO:0000259" key="2">
    <source>
        <dbReference type="SMART" id="SM00854"/>
    </source>
</evidence>
<dbReference type="PANTHER" id="PTHR33393">
    <property type="entry name" value="POLYGLUTAMINE SYNTHESIS ACCESSORY PROTEIN RV0574C-RELATED"/>
    <property type="match status" value="1"/>
</dbReference>
<dbReference type="EMBL" id="JQNX01000002">
    <property type="protein sequence ID" value="KIE59143.1"/>
    <property type="molecule type" value="Genomic_DNA"/>
</dbReference>
<protein>
    <submittedName>
        <fullName evidence="3">Poly-gamma-glutamate biosynthesis protein</fullName>
    </submittedName>
    <submittedName>
        <fullName evidence="4">Poly-gamma-glutamate synthesis protein (Capsule biosynthesis protein)</fullName>
    </submittedName>
</protein>
<reference evidence="6" key="3">
    <citation type="submission" date="2019-03" db="EMBL/GenBank/DDBJ databases">
        <title>Complete genome of Methylacidiphilum kamchatkense Kam1.</title>
        <authorList>
            <person name="Kruse T."/>
            <person name="Murarilal Ratnadevi C."/>
            <person name="Erikstad H.-A."/>
            <person name="Birkeland N.-K."/>
        </authorList>
    </citation>
    <scope>NUCLEOTIDE SEQUENCE [LARGE SCALE GENOMIC DNA]</scope>
    <source>
        <strain evidence="6">kam1</strain>
    </source>
</reference>
<evidence type="ECO:0000313" key="5">
    <source>
        <dbReference type="Proteomes" id="UP000031594"/>
    </source>
</evidence>
<dbReference type="OrthoDB" id="9810906at2"/>
<dbReference type="RefSeq" id="WP_039721029.1">
    <property type="nucleotide sequence ID" value="NZ_CP037899.1"/>
</dbReference>
<evidence type="ECO:0000313" key="4">
    <source>
        <dbReference type="EMBL" id="QDQ42932.1"/>
    </source>
</evidence>
<dbReference type="Pfam" id="PF09587">
    <property type="entry name" value="PGA_cap"/>
    <property type="match status" value="1"/>
</dbReference>
<organism evidence="4 6">
    <name type="scientific">Methylacidiphilum kamchatkense Kam1</name>
    <dbReference type="NCBI Taxonomy" id="1202785"/>
    <lineage>
        <taxon>Bacteria</taxon>
        <taxon>Pseudomonadati</taxon>
        <taxon>Verrucomicrobiota</taxon>
        <taxon>Methylacidiphilae</taxon>
        <taxon>Methylacidiphilales</taxon>
        <taxon>Methylacidiphilaceae</taxon>
        <taxon>Methylacidiphilum (ex Ratnadevi et al. 2023)</taxon>
    </lineage>
</organism>
<accession>A0A0C1UTP3</accession>
<dbReference type="AlphaFoldDB" id="A0A0C1UTP3"/>
<dbReference type="InterPro" id="IPR029052">
    <property type="entry name" value="Metallo-depent_PP-like"/>
</dbReference>
<dbReference type="STRING" id="1202785.A946_03795"/>